<dbReference type="RefSeq" id="WP_254182423.1">
    <property type="nucleotide sequence ID" value="NZ_JANARS010000006.1"/>
</dbReference>
<evidence type="ECO:0000313" key="4">
    <source>
        <dbReference type="Proteomes" id="UP001204524"/>
    </source>
</evidence>
<organism evidence="3 4">
    <name type="scientific">Nocardioides pinisoli</name>
    <dbReference type="NCBI Taxonomy" id="2950279"/>
    <lineage>
        <taxon>Bacteria</taxon>
        <taxon>Bacillati</taxon>
        <taxon>Actinomycetota</taxon>
        <taxon>Actinomycetes</taxon>
        <taxon>Propionibacteriales</taxon>
        <taxon>Nocardioidaceae</taxon>
        <taxon>Nocardioides</taxon>
    </lineage>
</organism>
<dbReference type="EMBL" id="JANARS010000006">
    <property type="protein sequence ID" value="MCP3423229.1"/>
    <property type="molecule type" value="Genomic_DNA"/>
</dbReference>
<feature type="domain" description="Solute-binding protein family 5" evidence="2">
    <location>
        <begin position="94"/>
        <end position="493"/>
    </location>
</feature>
<proteinExistence type="predicted"/>
<dbReference type="CDD" id="cd08506">
    <property type="entry name" value="PBP2_clavulanate_OppA2"/>
    <property type="match status" value="1"/>
</dbReference>
<dbReference type="InterPro" id="IPR039424">
    <property type="entry name" value="SBP_5"/>
</dbReference>
<feature type="chain" id="PRO_5046467344" evidence="1">
    <location>
        <begin position="23"/>
        <end position="600"/>
    </location>
</feature>
<dbReference type="InterPro" id="IPR030678">
    <property type="entry name" value="Peptide/Ni-bd"/>
</dbReference>
<dbReference type="Proteomes" id="UP001204524">
    <property type="component" value="Unassembled WGS sequence"/>
</dbReference>
<dbReference type="PROSITE" id="PS51257">
    <property type="entry name" value="PROKAR_LIPOPROTEIN"/>
    <property type="match status" value="1"/>
</dbReference>
<dbReference type="InterPro" id="IPR000914">
    <property type="entry name" value="SBP_5_dom"/>
</dbReference>
<dbReference type="Gene3D" id="3.40.190.10">
    <property type="entry name" value="Periplasmic binding protein-like II"/>
    <property type="match status" value="1"/>
</dbReference>
<name>A0ABT1KZM5_9ACTN</name>
<evidence type="ECO:0000259" key="2">
    <source>
        <dbReference type="Pfam" id="PF00496"/>
    </source>
</evidence>
<comment type="caution">
    <text evidence="3">The sequence shown here is derived from an EMBL/GenBank/DDBJ whole genome shotgun (WGS) entry which is preliminary data.</text>
</comment>
<evidence type="ECO:0000313" key="3">
    <source>
        <dbReference type="EMBL" id="MCP3423229.1"/>
    </source>
</evidence>
<dbReference type="SUPFAM" id="SSF53850">
    <property type="entry name" value="Periplasmic binding protein-like II"/>
    <property type="match status" value="1"/>
</dbReference>
<dbReference type="Gene3D" id="3.10.105.10">
    <property type="entry name" value="Dipeptide-binding Protein, Domain 3"/>
    <property type="match status" value="1"/>
</dbReference>
<feature type="signal peptide" evidence="1">
    <location>
        <begin position="1"/>
        <end position="22"/>
    </location>
</feature>
<dbReference type="PANTHER" id="PTHR30290">
    <property type="entry name" value="PERIPLASMIC BINDING COMPONENT OF ABC TRANSPORTER"/>
    <property type="match status" value="1"/>
</dbReference>
<protein>
    <submittedName>
        <fullName evidence="3">ABC transporter substrate-binding protein</fullName>
    </submittedName>
</protein>
<gene>
    <name evidence="3" type="ORF">NCI01_15610</name>
</gene>
<accession>A0ABT1KZM5</accession>
<dbReference type="Pfam" id="PF00496">
    <property type="entry name" value="SBP_bac_5"/>
    <property type="match status" value="1"/>
</dbReference>
<sequence length="600" mass="63782">MKPTVRRLPALALASAALLVVAACGGSGGSSDSGGGGSSGEPSAGGVLNMLGTGDVDYMDPNVSYYSVGYSALRLWSRQLFTYPAVQGQTTTAAPDLAEEIPTADNGGISKDGTTYTIKLRSGAQWNTDPARPVTAADMVRGVERTCNPVQPFGGIPDFATLIEGYQDFCDGFSKVDQTPKAIAAYIDDTDLPGVVAKDDSTVVFTLTQPASFFVDMLTLPAFSPAPEEVLDYLPGSQDLGQHQVSDGPYQIESWNPTKEIVFTRNPAWTADSDPIRKAYVDKVVVNETVSQESVQQQLQTGNASADMEFGTFPPPSQLPGLISANDPNLNLGETASTNPYIVFNTVSPNNGGALGKTEVRQALEHALNRDNIIQVYGGPKVNPPLTHVLPPGIVGSEDFDPYPYDVAKAKSLLAEAGHADGLTLKFLYRSSSEGSTKAFQTVQQDLSDAGVKVEGVPSPDADFYTKYLQEPTAARSGVWDLSLSGWGPDWYGNAALSFFGPLFSGEPSFPPVGSNFGFYENPATNKLIDQASAAPDESTAASLWAKADQQVMEDAPFFPITSPLNPNYHATQVNNAIYLPAIQNFDPANVWLSPDMQGG</sequence>
<keyword evidence="1" id="KW-0732">Signal</keyword>
<reference evidence="3 4" key="1">
    <citation type="submission" date="2022-06" db="EMBL/GenBank/DDBJ databases">
        <authorList>
            <person name="So Y."/>
        </authorList>
    </citation>
    <scope>NUCLEOTIDE SEQUENCE [LARGE SCALE GENOMIC DNA]</scope>
    <source>
        <strain evidence="3 4">STR3</strain>
    </source>
</reference>
<keyword evidence="4" id="KW-1185">Reference proteome</keyword>
<dbReference type="PIRSF" id="PIRSF002741">
    <property type="entry name" value="MppA"/>
    <property type="match status" value="1"/>
</dbReference>
<dbReference type="PANTHER" id="PTHR30290:SF83">
    <property type="entry name" value="ABC TRANSPORTER SUBSTRATE-BINDING PROTEIN"/>
    <property type="match status" value="1"/>
</dbReference>
<evidence type="ECO:0000256" key="1">
    <source>
        <dbReference type="SAM" id="SignalP"/>
    </source>
</evidence>